<comment type="similarity">
    <text evidence="1 4">Belongs to the UDP-glycosyltransferase family.</text>
</comment>
<keyword evidence="5" id="KW-0732">Signal</keyword>
<proteinExistence type="inferred from homology"/>
<evidence type="ECO:0000256" key="2">
    <source>
        <dbReference type="ARBA" id="ARBA00022676"/>
    </source>
</evidence>
<keyword evidence="7" id="KW-1185">Reference proteome</keyword>
<dbReference type="SUPFAM" id="SSF53756">
    <property type="entry name" value="UDP-Glycosyltransferase/glycogen phosphorylase"/>
    <property type="match status" value="1"/>
</dbReference>
<keyword evidence="3 4" id="KW-0808">Transferase</keyword>
<protein>
    <recommendedName>
        <fullName evidence="5">UDP-glucuronosyltransferase</fullName>
        <ecNumber evidence="5">2.4.1.17</ecNumber>
    </recommendedName>
</protein>
<evidence type="ECO:0000256" key="4">
    <source>
        <dbReference type="RuleBase" id="RU003718"/>
    </source>
</evidence>
<dbReference type="PROSITE" id="PS00375">
    <property type="entry name" value="UDPGT"/>
    <property type="match status" value="1"/>
</dbReference>
<dbReference type="EMBL" id="OV121140">
    <property type="protein sequence ID" value="CAH0564766.1"/>
    <property type="molecule type" value="Genomic_DNA"/>
</dbReference>
<evidence type="ECO:0000256" key="3">
    <source>
        <dbReference type="ARBA" id="ARBA00022679"/>
    </source>
</evidence>
<evidence type="ECO:0000313" key="7">
    <source>
        <dbReference type="Proteomes" id="UP001154078"/>
    </source>
</evidence>
<feature type="chain" id="PRO_5040542560" description="UDP-glucuronosyltransferase" evidence="5">
    <location>
        <begin position="22"/>
        <end position="516"/>
    </location>
</feature>
<dbReference type="OrthoDB" id="5835829at2759"/>
<feature type="signal peptide" evidence="5">
    <location>
        <begin position="1"/>
        <end position="21"/>
    </location>
</feature>
<dbReference type="InterPro" id="IPR035595">
    <property type="entry name" value="UDP_glycos_trans_CS"/>
</dbReference>
<dbReference type="InterPro" id="IPR002213">
    <property type="entry name" value="UDP_glucos_trans"/>
</dbReference>
<keyword evidence="5" id="KW-1133">Transmembrane helix</keyword>
<dbReference type="AlphaFoldDB" id="A0A9P0BMM9"/>
<dbReference type="GO" id="GO:0016020">
    <property type="term" value="C:membrane"/>
    <property type="evidence" value="ECO:0007669"/>
    <property type="project" value="UniProtKB-SubCell"/>
</dbReference>
<dbReference type="Pfam" id="PF00201">
    <property type="entry name" value="UDPGT"/>
    <property type="match status" value="1"/>
</dbReference>
<evidence type="ECO:0000256" key="5">
    <source>
        <dbReference type="RuleBase" id="RU362059"/>
    </source>
</evidence>
<dbReference type="PANTHER" id="PTHR48043:SF159">
    <property type="entry name" value="EG:EG0003.4 PROTEIN-RELATED"/>
    <property type="match status" value="1"/>
</dbReference>
<name>A0A9P0BMM9_BRAAE</name>
<dbReference type="Gene3D" id="3.40.50.2000">
    <property type="entry name" value="Glycogen Phosphorylase B"/>
    <property type="match status" value="2"/>
</dbReference>
<evidence type="ECO:0000256" key="1">
    <source>
        <dbReference type="ARBA" id="ARBA00009995"/>
    </source>
</evidence>
<evidence type="ECO:0000313" key="6">
    <source>
        <dbReference type="EMBL" id="CAH0564766.1"/>
    </source>
</evidence>
<sequence>MKGHLFASLIVLILVCEDVENSKILGVFPMATHSHYTLGFTLMKELAEKGHEVTFITPHRHKEDIKNLKVVSVEEIVEEFADHKKELFQMHYMSFHYHTKFVLNLGLDFTKKIFGIKPVVELIRSQEKFDVIIVENFMIYAFIGLGHHFKAPVILLTPGPTTYLCNFFVGNPTPSAYIPNIASRLSSDMSLIERIKNVYYDTLGEYLIHQYVIPKHNEIMQEHLPGTPNLSEITLNVSLILTSSHVSINTPAPTVPAVKEIGGYHVGKPKQLPSDLQDFLDNAKEGVVLFSLGSNLKSSDLPDHMKNAILKTFSIIKQKVLWKFEEDIPKKPENVKIMNWLPQNSVLAHPNTKLFISHGGLLSVIESVHYGVPILGIPVFWDQECNIRSAENNGFAINLPFKELNEETFFTAVNELLNNPEYTTNVKSRQRILHDQPFTPMDTAVYWIEYVIRHKGAHHLKSPSLKLKWYQISMLDIANILTLVTIVLFVVLYFIIKHIISMFVGKNTAIRAKKNQ</sequence>
<dbReference type="PANTHER" id="PTHR48043">
    <property type="entry name" value="EG:EG0003.4 PROTEIN-RELATED"/>
    <property type="match status" value="1"/>
</dbReference>
<reference evidence="6" key="1">
    <citation type="submission" date="2021-12" db="EMBL/GenBank/DDBJ databases">
        <authorList>
            <person name="King R."/>
        </authorList>
    </citation>
    <scope>NUCLEOTIDE SEQUENCE</scope>
</reference>
<dbReference type="GO" id="GO:0015020">
    <property type="term" value="F:glucuronosyltransferase activity"/>
    <property type="evidence" value="ECO:0007669"/>
    <property type="project" value="UniProtKB-EC"/>
</dbReference>
<comment type="subcellular location">
    <subcellularLocation>
        <location evidence="5">Membrane</location>
        <topology evidence="5">Single-pass membrane protein</topology>
    </subcellularLocation>
</comment>
<gene>
    <name evidence="6" type="ORF">MELIAE_LOCUS13237</name>
</gene>
<dbReference type="Proteomes" id="UP001154078">
    <property type="component" value="Chromosome 9"/>
</dbReference>
<feature type="transmembrane region" description="Helical" evidence="5">
    <location>
        <begin position="469"/>
        <end position="496"/>
    </location>
</feature>
<dbReference type="EC" id="2.4.1.17" evidence="5"/>
<dbReference type="InterPro" id="IPR050271">
    <property type="entry name" value="UDP-glycosyltransferase"/>
</dbReference>
<keyword evidence="5" id="KW-0472">Membrane</keyword>
<keyword evidence="5" id="KW-0812">Transmembrane</keyword>
<comment type="catalytic activity">
    <reaction evidence="5">
        <text>glucuronate acceptor + UDP-alpha-D-glucuronate = acceptor beta-D-glucuronoside + UDP + H(+)</text>
        <dbReference type="Rhea" id="RHEA:21032"/>
        <dbReference type="ChEBI" id="CHEBI:15378"/>
        <dbReference type="ChEBI" id="CHEBI:58052"/>
        <dbReference type="ChEBI" id="CHEBI:58223"/>
        <dbReference type="ChEBI" id="CHEBI:132367"/>
        <dbReference type="ChEBI" id="CHEBI:132368"/>
        <dbReference type="EC" id="2.4.1.17"/>
    </reaction>
</comment>
<accession>A0A9P0BMM9</accession>
<organism evidence="6 7">
    <name type="scientific">Brassicogethes aeneus</name>
    <name type="common">Rape pollen beetle</name>
    <name type="synonym">Meligethes aeneus</name>
    <dbReference type="NCBI Taxonomy" id="1431903"/>
    <lineage>
        <taxon>Eukaryota</taxon>
        <taxon>Metazoa</taxon>
        <taxon>Ecdysozoa</taxon>
        <taxon>Arthropoda</taxon>
        <taxon>Hexapoda</taxon>
        <taxon>Insecta</taxon>
        <taxon>Pterygota</taxon>
        <taxon>Neoptera</taxon>
        <taxon>Endopterygota</taxon>
        <taxon>Coleoptera</taxon>
        <taxon>Polyphaga</taxon>
        <taxon>Cucujiformia</taxon>
        <taxon>Nitidulidae</taxon>
        <taxon>Meligethinae</taxon>
        <taxon>Brassicogethes</taxon>
    </lineage>
</organism>
<dbReference type="FunFam" id="3.40.50.2000:FF:000050">
    <property type="entry name" value="UDP-glucuronosyltransferase"/>
    <property type="match status" value="1"/>
</dbReference>
<keyword evidence="2 4" id="KW-0328">Glycosyltransferase</keyword>
<dbReference type="CDD" id="cd03784">
    <property type="entry name" value="GT1_Gtf-like"/>
    <property type="match status" value="1"/>
</dbReference>